<name>K0RY55_THAOC</name>
<protein>
    <submittedName>
        <fullName evidence="2">Uncharacterized protein</fullName>
    </submittedName>
</protein>
<dbReference type="AlphaFoldDB" id="K0RY55"/>
<reference evidence="2 3" key="1">
    <citation type="journal article" date="2012" name="Genome Biol.">
        <title>Genome and low-iron response of an oceanic diatom adapted to chronic iron limitation.</title>
        <authorList>
            <person name="Lommer M."/>
            <person name="Specht M."/>
            <person name="Roy A.S."/>
            <person name="Kraemer L."/>
            <person name="Andreson R."/>
            <person name="Gutowska M.A."/>
            <person name="Wolf J."/>
            <person name="Bergner S.V."/>
            <person name="Schilhabel M.B."/>
            <person name="Klostermeier U.C."/>
            <person name="Beiko R.G."/>
            <person name="Rosenstiel P."/>
            <person name="Hippler M."/>
            <person name="Laroche J."/>
        </authorList>
    </citation>
    <scope>NUCLEOTIDE SEQUENCE [LARGE SCALE GENOMIC DNA]</scope>
    <source>
        <strain evidence="2 3">CCMP1005</strain>
    </source>
</reference>
<evidence type="ECO:0000313" key="3">
    <source>
        <dbReference type="Proteomes" id="UP000266841"/>
    </source>
</evidence>
<feature type="coiled-coil region" evidence="1">
    <location>
        <begin position="355"/>
        <end position="385"/>
    </location>
</feature>
<proteinExistence type="predicted"/>
<evidence type="ECO:0000313" key="2">
    <source>
        <dbReference type="EMBL" id="EJK53766.1"/>
    </source>
</evidence>
<sequence length="472" mass="50783">MAEDATSLLTFHSNREKAAKLFTDRINSATEQSDDEWLKSGLPWDLRYTPVHVAKWQALLETELIGVGRGYVSVLAAQGEHEADDDYSGARSRNLVSIDDYPPQDAMDSYEARKDRVKAENSKRAMEAGFAEAIVNETVKRVPTFATAAARHGGTTGFGATTPYEILASVSASATQLTIVDCDAILADIDQKHDFSGRGTIAVTFAKCTTAIILATELRLPVDHGRNIMGWVRQLWHVSPELDPVHSIRDALNEYLRTKPFGRFDWNRMTSDDWVDFQAAMLPADEQRASALANASASARGYGNVPERAQAVGEFANAFSADEHAMAALLARTATASDFGGDASSFAPSAMTGVSAQMEDAISRMDAAADRLEQANQAAAALATNGVGGGVFTGYPFTAANQPTTLNEGGKCPHCGKVPAGSHVKPTTAETVKACYWNPHRDADKYGRRPKGICKRMVETGKLPASALSIYA</sequence>
<dbReference type="EMBL" id="AGNL01037061">
    <property type="protein sequence ID" value="EJK53766.1"/>
    <property type="molecule type" value="Genomic_DNA"/>
</dbReference>
<organism evidence="2 3">
    <name type="scientific">Thalassiosira oceanica</name>
    <name type="common">Marine diatom</name>
    <dbReference type="NCBI Taxonomy" id="159749"/>
    <lineage>
        <taxon>Eukaryota</taxon>
        <taxon>Sar</taxon>
        <taxon>Stramenopiles</taxon>
        <taxon>Ochrophyta</taxon>
        <taxon>Bacillariophyta</taxon>
        <taxon>Coscinodiscophyceae</taxon>
        <taxon>Thalassiosirophycidae</taxon>
        <taxon>Thalassiosirales</taxon>
        <taxon>Thalassiosiraceae</taxon>
        <taxon>Thalassiosira</taxon>
    </lineage>
</organism>
<dbReference type="Proteomes" id="UP000266841">
    <property type="component" value="Unassembled WGS sequence"/>
</dbReference>
<evidence type="ECO:0000256" key="1">
    <source>
        <dbReference type="SAM" id="Coils"/>
    </source>
</evidence>
<gene>
    <name evidence="2" type="ORF">THAOC_26720</name>
</gene>
<keyword evidence="1" id="KW-0175">Coiled coil</keyword>
<comment type="caution">
    <text evidence="2">The sequence shown here is derived from an EMBL/GenBank/DDBJ whole genome shotgun (WGS) entry which is preliminary data.</text>
</comment>
<accession>K0RY55</accession>
<keyword evidence="3" id="KW-1185">Reference proteome</keyword>